<comment type="caution">
    <text evidence="2">The sequence shown here is derived from an EMBL/GenBank/DDBJ whole genome shotgun (WGS) entry which is preliminary data.</text>
</comment>
<protein>
    <submittedName>
        <fullName evidence="2">Uncharacterized protein</fullName>
    </submittedName>
</protein>
<dbReference type="RefSeq" id="WP_058511102.1">
    <property type="nucleotide sequence ID" value="NZ_LNYY01000019.1"/>
</dbReference>
<keyword evidence="3" id="KW-1185">Reference proteome</keyword>
<dbReference type="EMBL" id="LNYY01000019">
    <property type="protein sequence ID" value="KTD69150.1"/>
    <property type="molecule type" value="Genomic_DNA"/>
</dbReference>
<accession>A0A0W0ZJR5</accession>
<dbReference type="Proteomes" id="UP000054926">
    <property type="component" value="Unassembled WGS sequence"/>
</dbReference>
<gene>
    <name evidence="2" type="ORF">Lste_2308</name>
</gene>
<evidence type="ECO:0000313" key="2">
    <source>
        <dbReference type="EMBL" id="KTD69150.1"/>
    </source>
</evidence>
<proteinExistence type="predicted"/>
<dbReference type="AlphaFoldDB" id="A0A0W0ZJR5"/>
<reference evidence="2 3" key="1">
    <citation type="submission" date="2015-11" db="EMBL/GenBank/DDBJ databases">
        <title>Genomic analysis of 38 Legionella species identifies large and diverse effector repertoires.</title>
        <authorList>
            <person name="Burstein D."/>
            <person name="Amaro F."/>
            <person name="Zusman T."/>
            <person name="Lifshitz Z."/>
            <person name="Cohen O."/>
            <person name="Gilbert J.A."/>
            <person name="Pupko T."/>
            <person name="Shuman H.A."/>
            <person name="Segal G."/>
        </authorList>
    </citation>
    <scope>NUCLEOTIDE SEQUENCE [LARGE SCALE GENOMIC DNA]</scope>
    <source>
        <strain evidence="2 3">IMVS3376</strain>
    </source>
</reference>
<sequence>MSHTISILHNDNQKTHASMLEAISNILRLEEEAIASQCKDAFARLSKAEKQAQHGAKYSDEDYCILDVLTDEDLIAIIYEFKKALLNVSETIDAMARAKREMVTLAGKITAKAQEILDKQDKLNELNKNPRRSEPGFWITFIADANPGFVKSLIIHFLSDLTEIRTAQTICARHAERNQLMSAVAALEAENKTLKDDLSLAKTNMQQREDEVGNPEKLKAHKNILEANVATLERDAKSLMATFGQQGPVAQAVVAQKQDNDEGLNPGTRGFSTNALI</sequence>
<keyword evidence="1" id="KW-0175">Coiled coil</keyword>
<evidence type="ECO:0000256" key="1">
    <source>
        <dbReference type="SAM" id="Coils"/>
    </source>
</evidence>
<dbReference type="PATRIC" id="fig|947033.5.peg.2447"/>
<name>A0A0W0ZJR5_9GAMM</name>
<feature type="coiled-coil region" evidence="1">
    <location>
        <begin position="177"/>
        <end position="242"/>
    </location>
</feature>
<dbReference type="OrthoDB" id="5653471at2"/>
<evidence type="ECO:0000313" key="3">
    <source>
        <dbReference type="Proteomes" id="UP000054926"/>
    </source>
</evidence>
<organism evidence="2 3">
    <name type="scientific">Legionella steelei</name>
    <dbReference type="NCBI Taxonomy" id="947033"/>
    <lineage>
        <taxon>Bacteria</taxon>
        <taxon>Pseudomonadati</taxon>
        <taxon>Pseudomonadota</taxon>
        <taxon>Gammaproteobacteria</taxon>
        <taxon>Legionellales</taxon>
        <taxon>Legionellaceae</taxon>
        <taxon>Legionella</taxon>
    </lineage>
</organism>